<organism evidence="1 2">
    <name type="scientific">Paenibacillus amylolyticus</name>
    <dbReference type="NCBI Taxonomy" id="1451"/>
    <lineage>
        <taxon>Bacteria</taxon>
        <taxon>Bacillati</taxon>
        <taxon>Bacillota</taxon>
        <taxon>Bacilli</taxon>
        <taxon>Bacillales</taxon>
        <taxon>Paenibacillaceae</taxon>
        <taxon>Paenibacillus</taxon>
    </lineage>
</organism>
<protein>
    <submittedName>
        <fullName evidence="1">Uncharacterized protein</fullName>
    </submittedName>
</protein>
<comment type="caution">
    <text evidence="1">The sequence shown here is derived from an EMBL/GenBank/DDBJ whole genome shotgun (WGS) entry which is preliminary data.</text>
</comment>
<reference evidence="1 2" key="1">
    <citation type="journal article" date="2016" name="Genome Announc.">
        <title>Draft Genome Sequence of Paenibacillus amylolyticus Heshi-A3, Isolated from Fermented Rice Bran in a Japanese Fermented Seafood Dish.</title>
        <authorList>
            <person name="Akuzawa S."/>
            <person name="Nagaoka J."/>
            <person name="Kanekatsu M."/>
            <person name="Kubota E."/>
            <person name="Ohtake R."/>
            <person name="Suzuki T."/>
            <person name="Kanesaki Y."/>
        </authorList>
    </citation>
    <scope>NUCLEOTIDE SEQUENCE [LARGE SCALE GENOMIC DNA]</scope>
    <source>
        <strain evidence="1 2">Heshi-A3</strain>
    </source>
</reference>
<evidence type="ECO:0000313" key="1">
    <source>
        <dbReference type="EMBL" id="GAS83338.1"/>
    </source>
</evidence>
<dbReference type="AlphaFoldDB" id="A0A100VP62"/>
<proteinExistence type="predicted"/>
<dbReference type="RefSeq" id="WP_062835697.1">
    <property type="nucleotide sequence ID" value="NZ_BCNV01000001.1"/>
</dbReference>
<name>A0A100VP62_PAEAM</name>
<gene>
    <name evidence="1" type="ORF">PAHA3_3416</name>
</gene>
<reference evidence="2" key="2">
    <citation type="submission" date="2016-01" db="EMBL/GenBank/DDBJ databases">
        <title>Draft Genome Sequence of Paenibacillus amylolyticus Heshi-A3 that Was Isolated from Fermented Rice Bran with Aging Salted Mackerel, Which Was Named Heshiko as Traditional Fermented Seafood in Japan.</title>
        <authorList>
            <person name="Akuzawa S."/>
            <person name="Nakagawa J."/>
            <person name="Kanekatsu T."/>
            <person name="Kubota E."/>
            <person name="Ohtake R."/>
            <person name="Suzuki T."/>
            <person name="Kanesaki Y."/>
        </authorList>
    </citation>
    <scope>NUCLEOTIDE SEQUENCE [LARGE SCALE GENOMIC DNA]</scope>
    <source>
        <strain evidence="2">Heshi-A3</strain>
    </source>
</reference>
<sequence length="133" mass="15614">MAKKSKRTIPTLIYQYQGPQRNVGFVLSPLYIEESVEVEMEDMLFIYNEDFDYIRSALDRAFPLTDPRTGEEMKVLDPCWENPITKEVWVRILSELDQKVVAEPELRMFLNQFTTWVRNHLQLADGIEVTGNL</sequence>
<dbReference type="EMBL" id="BCNV01000001">
    <property type="protein sequence ID" value="GAS83338.1"/>
    <property type="molecule type" value="Genomic_DNA"/>
</dbReference>
<accession>A0A100VP62</accession>
<dbReference type="Proteomes" id="UP000069697">
    <property type="component" value="Unassembled WGS sequence"/>
</dbReference>
<evidence type="ECO:0000313" key="2">
    <source>
        <dbReference type="Proteomes" id="UP000069697"/>
    </source>
</evidence>